<evidence type="ECO:0000256" key="9">
    <source>
        <dbReference type="ARBA" id="ARBA00023049"/>
    </source>
</evidence>
<reference evidence="12" key="1">
    <citation type="submission" date="2020-04" db="EMBL/GenBank/DDBJ databases">
        <title>Deep metagenomics examines the oral microbiome during advanced dental caries in children, revealing novel taxa and co-occurrences with host molecules.</title>
        <authorList>
            <person name="Baker J.L."/>
            <person name="Morton J.T."/>
            <person name="Dinis M."/>
            <person name="Alvarez R."/>
            <person name="Tran N.C."/>
            <person name="Knight R."/>
            <person name="Edlund A."/>
        </authorList>
    </citation>
    <scope>NUCLEOTIDE SEQUENCE</scope>
    <source>
        <strain evidence="12">JCVI_22A_bin.2</strain>
    </source>
</reference>
<dbReference type="Proteomes" id="UP000772566">
    <property type="component" value="Unassembled WGS sequence"/>
</dbReference>
<keyword evidence="6" id="KW-0378">Hydrolase</keyword>
<gene>
    <name evidence="12" type="ORF">HXK23_05025</name>
</gene>
<keyword evidence="7" id="KW-0862">Zinc</keyword>
<dbReference type="Pfam" id="PF02163">
    <property type="entry name" value="Peptidase_M50"/>
    <property type="match status" value="1"/>
</dbReference>
<comment type="similarity">
    <text evidence="3">Belongs to the peptidase M50B family.</text>
</comment>
<evidence type="ECO:0000256" key="5">
    <source>
        <dbReference type="ARBA" id="ARBA00022692"/>
    </source>
</evidence>
<evidence type="ECO:0000313" key="13">
    <source>
        <dbReference type="Proteomes" id="UP000772566"/>
    </source>
</evidence>
<feature type="domain" description="Peptidase M50" evidence="11">
    <location>
        <begin position="13"/>
        <end position="80"/>
    </location>
</feature>
<comment type="cofactor">
    <cofactor evidence="1">
        <name>Zn(2+)</name>
        <dbReference type="ChEBI" id="CHEBI:29105"/>
    </cofactor>
</comment>
<accession>A0A930YTC0</accession>
<evidence type="ECO:0000256" key="4">
    <source>
        <dbReference type="ARBA" id="ARBA00022670"/>
    </source>
</evidence>
<protein>
    <submittedName>
        <fullName evidence="12">Site-2 protease family protein</fullName>
    </submittedName>
</protein>
<dbReference type="GO" id="GO:0016020">
    <property type="term" value="C:membrane"/>
    <property type="evidence" value="ECO:0007669"/>
    <property type="project" value="UniProtKB-SubCell"/>
</dbReference>
<dbReference type="EMBL" id="JABZGT010000316">
    <property type="protein sequence ID" value="MBF4809562.1"/>
    <property type="molecule type" value="Genomic_DNA"/>
</dbReference>
<evidence type="ECO:0000256" key="1">
    <source>
        <dbReference type="ARBA" id="ARBA00001947"/>
    </source>
</evidence>
<dbReference type="InterPro" id="IPR004387">
    <property type="entry name" value="Pept_M50_Zn"/>
</dbReference>
<dbReference type="AlphaFoldDB" id="A0A930YTC0"/>
<dbReference type="GO" id="GO:0006508">
    <property type="term" value="P:proteolysis"/>
    <property type="evidence" value="ECO:0007669"/>
    <property type="project" value="UniProtKB-KW"/>
</dbReference>
<keyword evidence="10" id="KW-0472">Membrane</keyword>
<comment type="caution">
    <text evidence="12">The sequence shown here is derived from an EMBL/GenBank/DDBJ whole genome shotgun (WGS) entry which is preliminary data.</text>
</comment>
<evidence type="ECO:0000256" key="8">
    <source>
        <dbReference type="ARBA" id="ARBA00022989"/>
    </source>
</evidence>
<dbReference type="PANTHER" id="PTHR42837:SF2">
    <property type="entry name" value="MEMBRANE METALLOPROTEASE ARASP2, CHLOROPLASTIC-RELATED"/>
    <property type="match status" value="1"/>
</dbReference>
<evidence type="ECO:0000256" key="3">
    <source>
        <dbReference type="ARBA" id="ARBA00007931"/>
    </source>
</evidence>
<dbReference type="GO" id="GO:0004222">
    <property type="term" value="F:metalloendopeptidase activity"/>
    <property type="evidence" value="ECO:0007669"/>
    <property type="project" value="InterPro"/>
</dbReference>
<keyword evidence="8" id="KW-1133">Transmembrane helix</keyword>
<keyword evidence="9" id="KW-0482">Metalloprotease</keyword>
<evidence type="ECO:0000256" key="7">
    <source>
        <dbReference type="ARBA" id="ARBA00022833"/>
    </source>
</evidence>
<proteinExistence type="inferred from homology"/>
<sequence>MNLLAILSPIFWGLLVLSLLVFVHEAGHYGMARLCGVRVTEFFLGMPFKYKLSHKSKKYGTEVGVTPLLFGGYTRICGMEGQLDELLPQALMSVQEAGSLEVGTLAAKLNCEDDRAYNLLYTLADWGSIE</sequence>
<keyword evidence="4 12" id="KW-0645">Protease</keyword>
<evidence type="ECO:0000256" key="6">
    <source>
        <dbReference type="ARBA" id="ARBA00022801"/>
    </source>
</evidence>
<evidence type="ECO:0000259" key="11">
    <source>
        <dbReference type="Pfam" id="PF02163"/>
    </source>
</evidence>
<organism evidence="12 13">
    <name type="scientific">Lancefieldella parvula</name>
    <dbReference type="NCBI Taxonomy" id="1382"/>
    <lineage>
        <taxon>Bacteria</taxon>
        <taxon>Bacillati</taxon>
        <taxon>Actinomycetota</taxon>
        <taxon>Coriobacteriia</taxon>
        <taxon>Coriobacteriales</taxon>
        <taxon>Atopobiaceae</taxon>
        <taxon>Lancefieldella</taxon>
    </lineage>
</organism>
<evidence type="ECO:0000256" key="10">
    <source>
        <dbReference type="ARBA" id="ARBA00023136"/>
    </source>
</evidence>
<dbReference type="PANTHER" id="PTHR42837">
    <property type="entry name" value="REGULATOR OF SIGMA-E PROTEASE RSEP"/>
    <property type="match status" value="1"/>
</dbReference>
<evidence type="ECO:0000313" key="12">
    <source>
        <dbReference type="EMBL" id="MBF4809562.1"/>
    </source>
</evidence>
<comment type="subcellular location">
    <subcellularLocation>
        <location evidence="2">Membrane</location>
        <topology evidence="2">Multi-pass membrane protein</topology>
    </subcellularLocation>
</comment>
<keyword evidence="5" id="KW-0812">Transmembrane</keyword>
<dbReference type="InterPro" id="IPR008915">
    <property type="entry name" value="Peptidase_M50"/>
</dbReference>
<feature type="non-terminal residue" evidence="12">
    <location>
        <position position="130"/>
    </location>
</feature>
<evidence type="ECO:0000256" key="2">
    <source>
        <dbReference type="ARBA" id="ARBA00004141"/>
    </source>
</evidence>
<name>A0A930YTC0_9ACTN</name>